<dbReference type="SMART" id="SM00895">
    <property type="entry name" value="FCD"/>
    <property type="match status" value="1"/>
</dbReference>
<gene>
    <name evidence="5" type="ORF">BWK72_18770</name>
</gene>
<reference evidence="5 6" key="1">
    <citation type="submission" date="2017-01" db="EMBL/GenBank/DDBJ databases">
        <title>Novel large sulfur bacteria in the metagenomes of groundwater-fed chemosynthetic microbial mats in the Lake Huron basin.</title>
        <authorList>
            <person name="Sharrar A.M."/>
            <person name="Flood B.E."/>
            <person name="Bailey J.V."/>
            <person name="Jones D.S."/>
            <person name="Biddanda B."/>
            <person name="Ruberg S.A."/>
            <person name="Marcus D.N."/>
            <person name="Dick G.J."/>
        </authorList>
    </citation>
    <scope>NUCLEOTIDE SEQUENCE [LARGE SCALE GENOMIC DNA]</scope>
    <source>
        <strain evidence="5">A7</strain>
    </source>
</reference>
<evidence type="ECO:0000313" key="5">
    <source>
        <dbReference type="EMBL" id="OQW86122.1"/>
    </source>
</evidence>
<dbReference type="SMART" id="SM00345">
    <property type="entry name" value="HTH_GNTR"/>
    <property type="match status" value="1"/>
</dbReference>
<dbReference type="EMBL" id="MTEI01000022">
    <property type="protein sequence ID" value="OQW86122.1"/>
    <property type="molecule type" value="Genomic_DNA"/>
</dbReference>
<dbReference type="PANTHER" id="PTHR43537:SF5">
    <property type="entry name" value="UXU OPERON TRANSCRIPTIONAL REGULATOR"/>
    <property type="match status" value="1"/>
</dbReference>
<dbReference type="InterPro" id="IPR008920">
    <property type="entry name" value="TF_FadR/GntR_C"/>
</dbReference>
<protein>
    <recommendedName>
        <fullName evidence="4">HTH gntR-type domain-containing protein</fullName>
    </recommendedName>
</protein>
<dbReference type="InterPro" id="IPR036390">
    <property type="entry name" value="WH_DNA-bd_sf"/>
</dbReference>
<dbReference type="SUPFAM" id="SSF46785">
    <property type="entry name" value="Winged helix' DNA-binding domain"/>
    <property type="match status" value="1"/>
</dbReference>
<sequence length="238" mass="25941">MSQLLLNPVEDHLFLVQNTSLTRLVAESVEKFILSGELAPGVKLNEVALAERLRVSRGPLREAFRTLEESGLIHQEKNRGAFVRVIALEEAADIYDVRAGLDAAAGRLLAKCITTEQLTKLRALTDDMLSVQAHEIDRFHALNLAFHDQIVAMVGNQTLTDTYGKLVKQLTLFRKRNLLAPKAIPRFAEEHSAIVDLLEAGDATGCAQALFVHAQGGRLRMLQDGSLAGAANVACVAP</sequence>
<evidence type="ECO:0000256" key="1">
    <source>
        <dbReference type="ARBA" id="ARBA00023015"/>
    </source>
</evidence>
<dbReference type="PROSITE" id="PS50949">
    <property type="entry name" value="HTH_GNTR"/>
    <property type="match status" value="1"/>
</dbReference>
<keyword evidence="2" id="KW-0238">DNA-binding</keyword>
<dbReference type="SUPFAM" id="SSF48008">
    <property type="entry name" value="GntR ligand-binding domain-like"/>
    <property type="match status" value="1"/>
</dbReference>
<feature type="domain" description="HTH gntR-type" evidence="4">
    <location>
        <begin position="19"/>
        <end position="86"/>
    </location>
</feature>
<dbReference type="Gene3D" id="1.10.10.10">
    <property type="entry name" value="Winged helix-like DNA-binding domain superfamily/Winged helix DNA-binding domain"/>
    <property type="match status" value="1"/>
</dbReference>
<dbReference type="InterPro" id="IPR000524">
    <property type="entry name" value="Tscrpt_reg_HTH_GntR"/>
</dbReference>
<keyword evidence="3" id="KW-0804">Transcription</keyword>
<dbReference type="GO" id="GO:0003700">
    <property type="term" value="F:DNA-binding transcription factor activity"/>
    <property type="evidence" value="ECO:0007669"/>
    <property type="project" value="InterPro"/>
</dbReference>
<dbReference type="Gene3D" id="1.20.120.530">
    <property type="entry name" value="GntR ligand-binding domain-like"/>
    <property type="match status" value="1"/>
</dbReference>
<dbReference type="Proteomes" id="UP000192505">
    <property type="component" value="Unassembled WGS sequence"/>
</dbReference>
<dbReference type="PANTHER" id="PTHR43537">
    <property type="entry name" value="TRANSCRIPTIONAL REGULATOR, GNTR FAMILY"/>
    <property type="match status" value="1"/>
</dbReference>
<accession>A0A1W9KPM7</accession>
<proteinExistence type="predicted"/>
<dbReference type="InterPro" id="IPR011711">
    <property type="entry name" value="GntR_C"/>
</dbReference>
<comment type="caution">
    <text evidence="5">The sequence shown here is derived from an EMBL/GenBank/DDBJ whole genome shotgun (WGS) entry which is preliminary data.</text>
</comment>
<evidence type="ECO:0000313" key="6">
    <source>
        <dbReference type="Proteomes" id="UP000192505"/>
    </source>
</evidence>
<evidence type="ECO:0000259" key="4">
    <source>
        <dbReference type="PROSITE" id="PS50949"/>
    </source>
</evidence>
<dbReference type="AlphaFoldDB" id="A0A1W9KPM7"/>
<dbReference type="Pfam" id="PF07729">
    <property type="entry name" value="FCD"/>
    <property type="match status" value="1"/>
</dbReference>
<evidence type="ECO:0000256" key="3">
    <source>
        <dbReference type="ARBA" id="ARBA00023163"/>
    </source>
</evidence>
<keyword evidence="1" id="KW-0805">Transcription regulation</keyword>
<evidence type="ECO:0000256" key="2">
    <source>
        <dbReference type="ARBA" id="ARBA00023125"/>
    </source>
</evidence>
<dbReference type="InterPro" id="IPR036388">
    <property type="entry name" value="WH-like_DNA-bd_sf"/>
</dbReference>
<name>A0A1W9KPM7_9BURK</name>
<organism evidence="5 6">
    <name type="scientific">Rhodoferax ferrireducens</name>
    <dbReference type="NCBI Taxonomy" id="192843"/>
    <lineage>
        <taxon>Bacteria</taxon>
        <taxon>Pseudomonadati</taxon>
        <taxon>Pseudomonadota</taxon>
        <taxon>Betaproteobacteria</taxon>
        <taxon>Burkholderiales</taxon>
        <taxon>Comamonadaceae</taxon>
        <taxon>Rhodoferax</taxon>
    </lineage>
</organism>
<dbReference type="Pfam" id="PF00392">
    <property type="entry name" value="GntR"/>
    <property type="match status" value="1"/>
</dbReference>
<dbReference type="CDD" id="cd07377">
    <property type="entry name" value="WHTH_GntR"/>
    <property type="match status" value="1"/>
</dbReference>
<dbReference type="GO" id="GO:0003677">
    <property type="term" value="F:DNA binding"/>
    <property type="evidence" value="ECO:0007669"/>
    <property type="project" value="UniProtKB-KW"/>
</dbReference>